<feature type="compositionally biased region" description="Polar residues" evidence="1">
    <location>
        <begin position="49"/>
        <end position="62"/>
    </location>
</feature>
<feature type="region of interest" description="Disordered" evidence="1">
    <location>
        <begin position="45"/>
        <end position="70"/>
    </location>
</feature>
<keyword evidence="3" id="KW-1185">Reference proteome</keyword>
<organism evidence="2 3">
    <name type="scientific">Hibiscus sabdariffa</name>
    <name type="common">roselle</name>
    <dbReference type="NCBI Taxonomy" id="183260"/>
    <lineage>
        <taxon>Eukaryota</taxon>
        <taxon>Viridiplantae</taxon>
        <taxon>Streptophyta</taxon>
        <taxon>Embryophyta</taxon>
        <taxon>Tracheophyta</taxon>
        <taxon>Spermatophyta</taxon>
        <taxon>Magnoliopsida</taxon>
        <taxon>eudicotyledons</taxon>
        <taxon>Gunneridae</taxon>
        <taxon>Pentapetalae</taxon>
        <taxon>rosids</taxon>
        <taxon>malvids</taxon>
        <taxon>Malvales</taxon>
        <taxon>Malvaceae</taxon>
        <taxon>Malvoideae</taxon>
        <taxon>Hibiscus</taxon>
    </lineage>
</organism>
<proteinExistence type="predicted"/>
<accession>A0ABR2ELZ8</accession>
<dbReference type="Proteomes" id="UP001472677">
    <property type="component" value="Unassembled WGS sequence"/>
</dbReference>
<dbReference type="EMBL" id="JBBPBM010000012">
    <property type="protein sequence ID" value="KAK8563020.1"/>
    <property type="molecule type" value="Genomic_DNA"/>
</dbReference>
<evidence type="ECO:0000313" key="3">
    <source>
        <dbReference type="Proteomes" id="UP001472677"/>
    </source>
</evidence>
<name>A0ABR2ELZ8_9ROSI</name>
<comment type="caution">
    <text evidence="2">The sequence shown here is derived from an EMBL/GenBank/DDBJ whole genome shotgun (WGS) entry which is preliminary data.</text>
</comment>
<evidence type="ECO:0000256" key="1">
    <source>
        <dbReference type="SAM" id="MobiDB-lite"/>
    </source>
</evidence>
<evidence type="ECO:0000313" key="2">
    <source>
        <dbReference type="EMBL" id="KAK8563020.1"/>
    </source>
</evidence>
<reference evidence="2 3" key="1">
    <citation type="journal article" date="2024" name="G3 (Bethesda)">
        <title>Genome assembly of Hibiscus sabdariffa L. provides insights into metabolisms of medicinal natural products.</title>
        <authorList>
            <person name="Kim T."/>
        </authorList>
    </citation>
    <scope>NUCLEOTIDE SEQUENCE [LARGE SCALE GENOMIC DNA]</scope>
    <source>
        <strain evidence="2">TK-2024</strain>
        <tissue evidence="2">Old leaves</tissue>
    </source>
</reference>
<protein>
    <submittedName>
        <fullName evidence="2">Uncharacterized protein</fullName>
    </submittedName>
</protein>
<gene>
    <name evidence="2" type="ORF">V6N12_011081</name>
</gene>
<sequence length="70" mass="7491">MQAQVKGPLGLACEPKARDLPYLARIPEPFDGAARQEVRMVTTAEVLHSGSSTPYNQANPGNTTHTTTTP</sequence>